<accession>F8LAD3</accession>
<organism evidence="2">
    <name type="scientific">Waddlia chondrophila 2032/99</name>
    <dbReference type="NCBI Taxonomy" id="765953"/>
    <lineage>
        <taxon>Bacteria</taxon>
        <taxon>Pseudomonadati</taxon>
        <taxon>Chlamydiota</taxon>
        <taxon>Chlamydiia</taxon>
        <taxon>Parachlamydiales</taxon>
        <taxon>Waddliaceae</taxon>
        <taxon>Waddlia</taxon>
    </lineage>
</organism>
<dbReference type="AlphaFoldDB" id="F8LAD3"/>
<evidence type="ECO:0000313" key="2">
    <source>
        <dbReference type="EMBL" id="CCB90442.1"/>
    </source>
</evidence>
<protein>
    <submittedName>
        <fullName evidence="2">Uncharacterized protein</fullName>
    </submittedName>
</protein>
<proteinExistence type="predicted"/>
<name>F8LAD3_9BACT</name>
<sequence>MANRLTQLAETWPTPILTGPPTPAPRRQIEAWPKPQPLSWEGLSAGLWRSLAFYQWLHLRLSAFVRHLGLGPVSGRGVGCCFPRGEAPGLMRSRLAWVGTDKRTEGSPGPTEPGWVSRVE</sequence>
<reference evidence="2" key="1">
    <citation type="submission" date="2011-05" db="EMBL/GenBank/DDBJ databases">
        <title>Unity in variety -- the pan-genome of the Chlamydiae.</title>
        <authorList>
            <person name="Collingro A."/>
            <person name="Tischler P."/>
            <person name="Weinmaier T."/>
            <person name="Penz T."/>
            <person name="Heinz E."/>
            <person name="Brunham R.C."/>
            <person name="Read T.D."/>
            <person name="Bavoil P.M."/>
            <person name="Sachse K."/>
            <person name="Kahane S."/>
            <person name="Friedman M.G."/>
            <person name="Rattei T."/>
            <person name="Myers G.S.A."/>
            <person name="Horn M."/>
        </authorList>
    </citation>
    <scope>NUCLEOTIDE SEQUENCE</scope>
    <source>
        <strain evidence="2">2032/99</strain>
    </source>
</reference>
<feature type="region of interest" description="Disordered" evidence="1">
    <location>
        <begin position="99"/>
        <end position="120"/>
    </location>
</feature>
<evidence type="ECO:0000256" key="1">
    <source>
        <dbReference type="SAM" id="MobiDB-lite"/>
    </source>
</evidence>
<dbReference type="EMBL" id="FR872614">
    <property type="protein sequence ID" value="CCB90442.1"/>
    <property type="molecule type" value="Genomic_DNA"/>
</dbReference>
<gene>
    <name evidence="2" type="ORF">WCH_CE13990</name>
</gene>